<reference evidence="4 5" key="1">
    <citation type="submission" date="2015-12" db="EMBL/GenBank/DDBJ databases">
        <authorList>
            <person name="Tarr C.L."/>
            <person name="Gladney L.M."/>
        </authorList>
    </citation>
    <scope>NUCLEOTIDE SEQUENCE [LARGE SCALE GENOMIC DNA]</scope>
    <source>
        <strain evidence="4 5">1048-83</strain>
    </source>
</reference>
<sequence length="494" mass="56434">MKKNKWLKRTCLSAVLGMGAVIVHASAASLSLPDGEQWLEHAKQGLAPYWMMPSARGEPEGNFPTFRCDDGQLLDVKRVCAELNYGWITPHFGREYTRMKSRQTYAYGVLFHLTGDPEALKLARQGAKYLIEKLQDKEHGGFISFTQQGKAGLEWQQRTSQDQAYALVGLAMLYYLTRDAQIESVLIQQQRFIFDKYRLPDGKGLAWVLEDGDEQSAKQRELVAQLDQVNGYLLLVAPLLPEPHKSRWLEDLNWLTQVMLSHYYSAEEQRFYGAIHHKAVMMQSAKHNDFGHTIKAYWMTYLSGQKLGNTAWQTLAHKGMQHTLQQAQYAPNWADIAPWIPPALQAQWKGQQVLSWRSRPSNNGISSWEWAELDQAAMTLALLDGNVPEVLYYTLPSYMQIWVDPRFGGVGLNPQSTKAFHWGNAYHQFEHALVGYLFSQQMNKKPVTLYYAMDKAQAEHLAPYYFNADVQQVESLPNASGLPRIKVRFTSLKP</sequence>
<dbReference type="InterPro" id="IPR012341">
    <property type="entry name" value="6hp_glycosidase-like_sf"/>
</dbReference>
<dbReference type="Proteomes" id="UP000075609">
    <property type="component" value="Unassembled WGS sequence"/>
</dbReference>
<evidence type="ECO:0000256" key="3">
    <source>
        <dbReference type="SAM" id="SignalP"/>
    </source>
</evidence>
<organism evidence="4 5">
    <name type="scientific">Vibrio cidicii</name>
    <dbReference type="NCBI Taxonomy" id="1763883"/>
    <lineage>
        <taxon>Bacteria</taxon>
        <taxon>Pseudomonadati</taxon>
        <taxon>Pseudomonadota</taxon>
        <taxon>Gammaproteobacteria</taxon>
        <taxon>Vibrionales</taxon>
        <taxon>Vibrionaceae</taxon>
        <taxon>Vibrio</taxon>
    </lineage>
</organism>
<evidence type="ECO:0000313" key="5">
    <source>
        <dbReference type="Proteomes" id="UP000075609"/>
    </source>
</evidence>
<keyword evidence="5" id="KW-1185">Reference proteome</keyword>
<gene>
    <name evidence="4" type="ORF">ATY35_02245</name>
</gene>
<name>A0ABR5W732_9VIBR</name>
<dbReference type="InterPro" id="IPR008928">
    <property type="entry name" value="6-hairpin_glycosidase_sf"/>
</dbReference>
<evidence type="ECO:0000256" key="1">
    <source>
        <dbReference type="ARBA" id="ARBA00008558"/>
    </source>
</evidence>
<evidence type="ECO:0000313" key="4">
    <source>
        <dbReference type="EMBL" id="KYN88672.1"/>
    </source>
</evidence>
<dbReference type="Gene3D" id="1.50.10.10">
    <property type="match status" value="1"/>
</dbReference>
<dbReference type="SUPFAM" id="SSF48208">
    <property type="entry name" value="Six-hairpin glycosidases"/>
    <property type="match status" value="1"/>
</dbReference>
<comment type="caution">
    <text evidence="4">The sequence shown here is derived from an EMBL/GenBank/DDBJ whole genome shotgun (WGS) entry which is preliminary data.</text>
</comment>
<dbReference type="Pfam" id="PF07221">
    <property type="entry name" value="GlcNAc_2-epim"/>
    <property type="match status" value="1"/>
</dbReference>
<accession>A0ABR5W732</accession>
<keyword evidence="3" id="KW-0732">Signal</keyword>
<evidence type="ECO:0000256" key="2">
    <source>
        <dbReference type="ARBA" id="ARBA00023235"/>
    </source>
</evidence>
<dbReference type="InterPro" id="IPR010819">
    <property type="entry name" value="AGE/CE"/>
</dbReference>
<feature type="chain" id="PRO_5046107354" evidence="3">
    <location>
        <begin position="28"/>
        <end position="494"/>
    </location>
</feature>
<proteinExistence type="inferred from homology"/>
<dbReference type="EMBL" id="LOBP01000112">
    <property type="protein sequence ID" value="KYN88672.1"/>
    <property type="molecule type" value="Genomic_DNA"/>
</dbReference>
<comment type="similarity">
    <text evidence="1">Belongs to the N-acylglucosamine 2-epimerase family.</text>
</comment>
<keyword evidence="2" id="KW-0413">Isomerase</keyword>
<feature type="signal peptide" evidence="3">
    <location>
        <begin position="1"/>
        <end position="27"/>
    </location>
</feature>
<protein>
    <submittedName>
        <fullName evidence="4">N-acylglucosamine 2-epimerase</fullName>
    </submittedName>
</protein>